<accession>A0A1P8KLB7</accession>
<comment type="catalytic activity">
    <reaction evidence="1">
        <text>ATP + protein L-histidine = ADP + protein N-phospho-L-histidine.</text>
        <dbReference type="EC" id="2.7.13.3"/>
    </reaction>
</comment>
<keyword evidence="4" id="KW-0808">Transferase</keyword>
<dbReference type="EMBL" id="CP019070">
    <property type="protein sequence ID" value="APW65347.1"/>
    <property type="molecule type" value="Genomic_DNA"/>
</dbReference>
<dbReference type="RefSeq" id="WP_076085500.1">
    <property type="nucleotide sequence ID" value="NZ_CP019070.1"/>
</dbReference>
<dbReference type="PANTHER" id="PTHR43065">
    <property type="entry name" value="SENSOR HISTIDINE KINASE"/>
    <property type="match status" value="1"/>
</dbReference>
<evidence type="ECO:0000256" key="3">
    <source>
        <dbReference type="ARBA" id="ARBA00022553"/>
    </source>
</evidence>
<evidence type="ECO:0000259" key="10">
    <source>
        <dbReference type="PROSITE" id="PS50112"/>
    </source>
</evidence>
<sequence length="502" mass="58043">MDSFSQIHKNEILNDVFDNEFVAIIVVNKERITRVVNNAFCKLYGYTKDEIIGKDTNKFHINNNYFDDFRKIAFEKIIKNEPVSIEYEFKKKDGSTFWAKISGNPSKNDNLFLWMIVDITETINMRNEIKEQSKLLKTVIDENPNPIVLKNYDAKFVLVNKATALLYNSTPDEMIGKDDGDFIPDKKLAEFFKENVQEIMNNKKTEIVYEDSIDVKTNEVKNYMSIKKPFRNQHNEDFILVIANDVTELNKKNQELAQKEKLLFQQAKFASMGEMIGNIAHQWRQPLSSISVLASGLKLEKELGIISDEDFTYAMDNIISTTKYLSQTIDDFRGFFNHKNIKVTTFHISNLIDKTLSLVNSQLKNKEIELIKIIDDFKISTYENELIQVLLNIINNSKDALLNKKEKKVIQIRTYQDKINVHIEILDNAEGISLDIIDKIFEPYFTTKHKSQGTGIGLFMSKEIVNKHLNGNISVFNDTFEADNMTYKGAKLTISLPRKNNT</sequence>
<dbReference type="InterPro" id="IPR005467">
    <property type="entry name" value="His_kinase_dom"/>
</dbReference>
<dbReference type="Pfam" id="PF13426">
    <property type="entry name" value="PAS_9"/>
    <property type="match status" value="2"/>
</dbReference>
<dbReference type="GO" id="GO:0005524">
    <property type="term" value="F:ATP binding"/>
    <property type="evidence" value="ECO:0007669"/>
    <property type="project" value="UniProtKB-KW"/>
</dbReference>
<dbReference type="STRING" id="1850254.LPB137_05550"/>
<keyword evidence="6" id="KW-0418">Kinase</keyword>
<dbReference type="AlphaFoldDB" id="A0A1P8KLB7"/>
<keyword evidence="8" id="KW-0902">Two-component regulatory system</keyword>
<proteinExistence type="predicted"/>
<dbReference type="InterPro" id="IPR003594">
    <property type="entry name" value="HATPase_dom"/>
</dbReference>
<evidence type="ECO:0000256" key="4">
    <source>
        <dbReference type="ARBA" id="ARBA00022679"/>
    </source>
</evidence>
<dbReference type="Gene3D" id="3.30.450.20">
    <property type="entry name" value="PAS domain"/>
    <property type="match status" value="2"/>
</dbReference>
<dbReference type="NCBIfam" id="TIGR00229">
    <property type="entry name" value="sensory_box"/>
    <property type="match status" value="2"/>
</dbReference>
<feature type="domain" description="PAS" evidence="10">
    <location>
        <begin position="132"/>
        <end position="203"/>
    </location>
</feature>
<dbReference type="KEGG" id="alp:LPB137_05550"/>
<dbReference type="InterPro" id="IPR000014">
    <property type="entry name" value="PAS"/>
</dbReference>
<dbReference type="Gene3D" id="3.30.565.10">
    <property type="entry name" value="Histidine kinase-like ATPase, C-terminal domain"/>
    <property type="match status" value="1"/>
</dbReference>
<dbReference type="SMART" id="SM00387">
    <property type="entry name" value="HATPase_c"/>
    <property type="match status" value="1"/>
</dbReference>
<dbReference type="InterPro" id="IPR036097">
    <property type="entry name" value="HisK_dim/P_sf"/>
</dbReference>
<dbReference type="InterPro" id="IPR003661">
    <property type="entry name" value="HisK_dim/P_dom"/>
</dbReference>
<gene>
    <name evidence="11" type="ORF">LPB137_05550</name>
</gene>
<dbReference type="SUPFAM" id="SSF55785">
    <property type="entry name" value="PYP-like sensor domain (PAS domain)"/>
    <property type="match status" value="2"/>
</dbReference>
<dbReference type="Gene3D" id="1.10.287.130">
    <property type="match status" value="1"/>
</dbReference>
<keyword evidence="7" id="KW-0067">ATP-binding</keyword>
<dbReference type="SMART" id="SM00091">
    <property type="entry name" value="PAS"/>
    <property type="match status" value="2"/>
</dbReference>
<dbReference type="InterPro" id="IPR035965">
    <property type="entry name" value="PAS-like_dom_sf"/>
</dbReference>
<organism evidence="11 12">
    <name type="scientific">Poseidonibacter parvus</name>
    <dbReference type="NCBI Taxonomy" id="1850254"/>
    <lineage>
        <taxon>Bacteria</taxon>
        <taxon>Pseudomonadati</taxon>
        <taxon>Campylobacterota</taxon>
        <taxon>Epsilonproteobacteria</taxon>
        <taxon>Campylobacterales</taxon>
        <taxon>Arcobacteraceae</taxon>
        <taxon>Poseidonibacter</taxon>
    </lineage>
</organism>
<dbReference type="Proteomes" id="UP000186074">
    <property type="component" value="Chromosome"/>
</dbReference>
<feature type="domain" description="Histidine kinase" evidence="9">
    <location>
        <begin position="278"/>
        <end position="500"/>
    </location>
</feature>
<feature type="domain" description="PAS" evidence="10">
    <location>
        <begin position="9"/>
        <end position="81"/>
    </location>
</feature>
<dbReference type="GO" id="GO:0000155">
    <property type="term" value="F:phosphorelay sensor kinase activity"/>
    <property type="evidence" value="ECO:0007669"/>
    <property type="project" value="InterPro"/>
</dbReference>
<dbReference type="InterPro" id="IPR036890">
    <property type="entry name" value="HATPase_C_sf"/>
</dbReference>
<evidence type="ECO:0000256" key="5">
    <source>
        <dbReference type="ARBA" id="ARBA00022741"/>
    </source>
</evidence>
<dbReference type="CDD" id="cd00082">
    <property type="entry name" value="HisKA"/>
    <property type="match status" value="1"/>
</dbReference>
<name>A0A1P8KLB7_9BACT</name>
<keyword evidence="12" id="KW-1185">Reference proteome</keyword>
<dbReference type="EC" id="2.7.13.3" evidence="2"/>
<dbReference type="PANTHER" id="PTHR43065:SF10">
    <property type="entry name" value="PEROXIDE STRESS-ACTIVATED HISTIDINE KINASE MAK3"/>
    <property type="match status" value="1"/>
</dbReference>
<evidence type="ECO:0000256" key="7">
    <source>
        <dbReference type="ARBA" id="ARBA00022840"/>
    </source>
</evidence>
<dbReference type="SUPFAM" id="SSF47384">
    <property type="entry name" value="Homodimeric domain of signal transducing histidine kinase"/>
    <property type="match status" value="1"/>
</dbReference>
<keyword evidence="5" id="KW-0547">Nucleotide-binding</keyword>
<dbReference type="CDD" id="cd00130">
    <property type="entry name" value="PAS"/>
    <property type="match status" value="2"/>
</dbReference>
<evidence type="ECO:0000256" key="8">
    <source>
        <dbReference type="ARBA" id="ARBA00023012"/>
    </source>
</evidence>
<evidence type="ECO:0000256" key="2">
    <source>
        <dbReference type="ARBA" id="ARBA00012438"/>
    </source>
</evidence>
<keyword evidence="3" id="KW-0597">Phosphoprotein</keyword>
<evidence type="ECO:0000259" key="9">
    <source>
        <dbReference type="PROSITE" id="PS50109"/>
    </source>
</evidence>
<evidence type="ECO:0000313" key="12">
    <source>
        <dbReference type="Proteomes" id="UP000186074"/>
    </source>
</evidence>
<evidence type="ECO:0000313" key="11">
    <source>
        <dbReference type="EMBL" id="APW65347.1"/>
    </source>
</evidence>
<protein>
    <recommendedName>
        <fullName evidence="2">histidine kinase</fullName>
        <ecNumber evidence="2">2.7.13.3</ecNumber>
    </recommendedName>
</protein>
<evidence type="ECO:0000256" key="6">
    <source>
        <dbReference type="ARBA" id="ARBA00022777"/>
    </source>
</evidence>
<evidence type="ECO:0000256" key="1">
    <source>
        <dbReference type="ARBA" id="ARBA00000085"/>
    </source>
</evidence>
<dbReference type="PRINTS" id="PR00344">
    <property type="entry name" value="BCTRLSENSOR"/>
</dbReference>
<reference evidence="11 12" key="1">
    <citation type="submission" date="2017-01" db="EMBL/GenBank/DDBJ databases">
        <title>Genome sequencing of Arcobacter sp. LPB0137.</title>
        <authorList>
            <person name="Lee G.-W."/>
            <person name="Yi H."/>
        </authorList>
    </citation>
    <scope>NUCLEOTIDE SEQUENCE [LARGE SCALE GENOMIC DNA]</scope>
    <source>
        <strain evidence="11 12">LPB0137</strain>
    </source>
</reference>
<dbReference type="InterPro" id="IPR004358">
    <property type="entry name" value="Sig_transdc_His_kin-like_C"/>
</dbReference>
<dbReference type="PROSITE" id="PS50112">
    <property type="entry name" value="PAS"/>
    <property type="match status" value="2"/>
</dbReference>
<dbReference type="SUPFAM" id="SSF55874">
    <property type="entry name" value="ATPase domain of HSP90 chaperone/DNA topoisomerase II/histidine kinase"/>
    <property type="match status" value="1"/>
</dbReference>
<dbReference type="Pfam" id="PF00512">
    <property type="entry name" value="HisKA"/>
    <property type="match status" value="1"/>
</dbReference>
<dbReference type="Pfam" id="PF02518">
    <property type="entry name" value="HATPase_c"/>
    <property type="match status" value="1"/>
</dbReference>
<dbReference type="OrthoDB" id="5365412at2"/>
<dbReference type="PROSITE" id="PS50109">
    <property type="entry name" value="HIS_KIN"/>
    <property type="match status" value="1"/>
</dbReference>